<protein>
    <submittedName>
        <fullName evidence="2">Uncharacterized protein</fullName>
    </submittedName>
</protein>
<accession>A0A7S1KPU9</accession>
<dbReference type="EMBL" id="HBGD01005393">
    <property type="protein sequence ID" value="CAD9081226.1"/>
    <property type="molecule type" value="Transcribed_RNA"/>
</dbReference>
<name>A0A7S1KPU9_9EUKA</name>
<reference evidence="2" key="1">
    <citation type="submission" date="2021-01" db="EMBL/GenBank/DDBJ databases">
        <authorList>
            <person name="Corre E."/>
            <person name="Pelletier E."/>
            <person name="Niang G."/>
            <person name="Scheremetjew M."/>
            <person name="Finn R."/>
            <person name="Kale V."/>
            <person name="Holt S."/>
            <person name="Cochrane G."/>
            <person name="Meng A."/>
            <person name="Brown T."/>
            <person name="Cohen L."/>
        </authorList>
    </citation>
    <scope>NUCLEOTIDE SEQUENCE</scope>
    <source>
        <strain evidence="2">WS</strain>
    </source>
</reference>
<sequence>MTLSHASSSHTNTHHPSAISAASHESISNNNPHLPSVQLASPPLPSPSIHQTVPHSSELLSPSENMSDLVRNQAEWRQNVENRRTPLREALRERQRNEHHLGVQQKHRHSATAVVQTKKNDPLQEALIMRRLKKRKRDDMDNDATNPRDALDAQMVASTGGANAIVAAASTGTSDQLYGMLENASSNLTARGDAMHSSLNTKMHHEIVDVDLGREIGMMMRSNEMLDRLILHLEVIRGYGIGRAHGSGTG</sequence>
<organism evidence="2">
    <name type="scientific">Percolomonas cosmopolitus</name>
    <dbReference type="NCBI Taxonomy" id="63605"/>
    <lineage>
        <taxon>Eukaryota</taxon>
        <taxon>Discoba</taxon>
        <taxon>Heterolobosea</taxon>
        <taxon>Tetramitia</taxon>
        <taxon>Eutetramitia</taxon>
        <taxon>Percolomonadidae</taxon>
        <taxon>Percolomonas</taxon>
    </lineage>
</organism>
<feature type="compositionally biased region" description="Low complexity" evidence="1">
    <location>
        <begin position="1"/>
        <end position="31"/>
    </location>
</feature>
<feature type="compositionally biased region" description="Polar residues" evidence="1">
    <location>
        <begin position="48"/>
        <end position="63"/>
    </location>
</feature>
<dbReference type="AlphaFoldDB" id="A0A7S1KPU9"/>
<gene>
    <name evidence="2" type="ORF">PCOS0759_LOCUS4466</name>
</gene>
<proteinExistence type="predicted"/>
<evidence type="ECO:0000256" key="1">
    <source>
        <dbReference type="SAM" id="MobiDB-lite"/>
    </source>
</evidence>
<evidence type="ECO:0000313" key="2">
    <source>
        <dbReference type="EMBL" id="CAD9081226.1"/>
    </source>
</evidence>
<feature type="region of interest" description="Disordered" evidence="1">
    <location>
        <begin position="1"/>
        <end position="63"/>
    </location>
</feature>